<feature type="compositionally biased region" description="Basic and acidic residues" evidence="1">
    <location>
        <begin position="544"/>
        <end position="561"/>
    </location>
</feature>
<dbReference type="RefSeq" id="WP_064338573.1">
    <property type="nucleotide sequence ID" value="NZ_CP014774.1"/>
</dbReference>
<organism evidence="2 3">
    <name type="scientific">Aeromonas veronii</name>
    <dbReference type="NCBI Taxonomy" id="654"/>
    <lineage>
        <taxon>Bacteria</taxon>
        <taxon>Pseudomonadati</taxon>
        <taxon>Pseudomonadota</taxon>
        <taxon>Gammaproteobacteria</taxon>
        <taxon>Aeromonadales</taxon>
        <taxon>Aeromonadaceae</taxon>
        <taxon>Aeromonas</taxon>
    </lineage>
</organism>
<evidence type="ECO:0000313" key="3">
    <source>
        <dbReference type="Proteomes" id="UP000076809"/>
    </source>
</evidence>
<reference evidence="2 3" key="1">
    <citation type="journal article" date="2016" name="J. Clin. Microbiol.">
        <title>Detection and Whole-Genome Sequencing of Carbapenemase-Producing Aeromonas hydrophila Isolates from Routine Perirectal Surveillance Culture.</title>
        <authorList>
            <person name="Hughes H.Y."/>
            <person name="Conlan S.P."/>
            <person name="Lau A.F."/>
            <person name="Dekker J.P."/>
            <person name="Michelin A.V."/>
            <person name="Youn J.H."/>
            <person name="Henderson D.K."/>
            <person name="Frank K.M."/>
            <person name="Segre J.A."/>
            <person name="Palmore T.N."/>
        </authorList>
    </citation>
    <scope>NUCLEOTIDE SEQUENCE [LARGE SCALE GENOMIC DNA]</scope>
    <source>
        <strain evidence="2 3">AVNIH1</strain>
    </source>
</reference>
<dbReference type="Proteomes" id="UP000076809">
    <property type="component" value="Chromosome"/>
</dbReference>
<proteinExistence type="predicted"/>
<sequence>MTIRQSGFGSLEPTRQVTAQRYQASVAPAPRQLSGLEKLAEFGMQSLKYKHQIDQEVLQADLSIAVEKYEDAIKGMDPSDFAKDPEGSLKAAGIDDLYGLIEKAPIGRQSEIRKKIDYLREKTTTSMTAAHDTREKVRAAVYNTSNELRATGDVSPEHWESVMALKGEAQQHAIASMAQIAITEGRMELFDRMAQDQRLAPELQDNVEVWKRQAQSMIDAKKREEEAAARRRAIEANKAHNEALKAQRQMAVLGMLSQGTPMEVVMSLAPINDGVKRDEVEWAVRSNPALHRTVAATSVLNTDKHLMEAMFANPVSPDGKTPSQTFQAAANTLQMYLDVRGGVDALEGVGLTKTQRQAVQAALMLSRKSGEDFAGSLYRSLTTATPYMLPVNSADERKRDSEVMAGLNMTQREAYKREKEGLMHFGLSPAEASEKAAEYVTADTHDANGVTVTGITGVRNMLGETLGVHIEDKVLNEVINTTIDKTLANASNAYFGTNQPLDKWHQFTDLDGSLIFQHKDNFGLMVKVTPDMFKKTASEFKQQDVTYGKDEPSRRTEHADQYEQVGAGYPVRKLKEVSSNPFESFFR</sequence>
<evidence type="ECO:0000256" key="1">
    <source>
        <dbReference type="SAM" id="MobiDB-lite"/>
    </source>
</evidence>
<feature type="region of interest" description="Disordered" evidence="1">
    <location>
        <begin position="544"/>
        <end position="567"/>
    </location>
</feature>
<dbReference type="EMBL" id="CP014774">
    <property type="protein sequence ID" value="ANB52514.1"/>
    <property type="molecule type" value="Genomic_DNA"/>
</dbReference>
<name>A0AAC9B6V1_AERVE</name>
<accession>A0AAC9B6V1</accession>
<gene>
    <name evidence="2" type="ORF">WM43_07465</name>
</gene>
<protein>
    <submittedName>
        <fullName evidence="2">Uncharacterized protein</fullName>
    </submittedName>
</protein>
<dbReference type="AlphaFoldDB" id="A0AAC9B6V1"/>
<evidence type="ECO:0000313" key="2">
    <source>
        <dbReference type="EMBL" id="ANB52514.1"/>
    </source>
</evidence>